<feature type="repeat" description="WD" evidence="7">
    <location>
        <begin position="283"/>
        <end position="307"/>
    </location>
</feature>
<organism evidence="9">
    <name type="scientific">Dunaliella tertiolecta</name>
    <name type="common">Green alga</name>
    <dbReference type="NCBI Taxonomy" id="3047"/>
    <lineage>
        <taxon>Eukaryota</taxon>
        <taxon>Viridiplantae</taxon>
        <taxon>Chlorophyta</taxon>
        <taxon>core chlorophytes</taxon>
        <taxon>Chlorophyceae</taxon>
        <taxon>CS clade</taxon>
        <taxon>Chlamydomonadales</taxon>
        <taxon>Dunaliellaceae</taxon>
        <taxon>Dunaliella</taxon>
    </lineage>
</organism>
<keyword evidence="5" id="KW-0508">mRNA splicing</keyword>
<dbReference type="InterPro" id="IPR001680">
    <property type="entry name" value="WD40_rpt"/>
</dbReference>
<feature type="repeat" description="WD" evidence="7">
    <location>
        <begin position="185"/>
        <end position="219"/>
    </location>
</feature>
<sequence length="350" mass="38438">MAEKRPNEGSPDSSAQQIVAAKRQRTEQGGQLVTKDNVKRTSTLLAPTMQLTGHQGEVYSTEFSPDGQNIASSSFDKHVLLWHITGNCENYALIKGHQNAVLEVHWLPSGEQLVSCSADRTVRGWDALTGEQIKKYKEHTAVVNSCFPLRRGSPLLASGSDDCTCKIWDFRTKRSVSTLREKFQVTAVTFSEAGNQVYTGSIDNSIKVWDLRKEGLLATHKGHTDSVTGIALSPDGSHLLSNAMDNTLRVWDMRPYAPSANRCVKMLVGHIHNFEKQLLRCCWSADGKQVAAGSADRMVNIWEVSSGPGRLQYKLPGHAGSVNDCAFHPSQPIIASASSDKTLYLGELMQ</sequence>
<feature type="repeat" description="WD" evidence="7">
    <location>
        <begin position="220"/>
        <end position="254"/>
    </location>
</feature>
<dbReference type="FunFam" id="2.130.10.10:FF:000229">
    <property type="entry name" value="Small nuclear ribonucleoprotein U5 subunit 40"/>
    <property type="match status" value="1"/>
</dbReference>
<dbReference type="InterPro" id="IPR019775">
    <property type="entry name" value="WD40_repeat_CS"/>
</dbReference>
<dbReference type="CDD" id="cd00200">
    <property type="entry name" value="WD40"/>
    <property type="match status" value="1"/>
</dbReference>
<evidence type="ECO:0000256" key="4">
    <source>
        <dbReference type="ARBA" id="ARBA00022737"/>
    </source>
</evidence>
<dbReference type="GO" id="GO:0006397">
    <property type="term" value="P:mRNA processing"/>
    <property type="evidence" value="ECO:0007669"/>
    <property type="project" value="UniProtKB-KW"/>
</dbReference>
<keyword evidence="4" id="KW-0677">Repeat</keyword>
<dbReference type="InterPro" id="IPR015943">
    <property type="entry name" value="WD40/YVTN_repeat-like_dom_sf"/>
</dbReference>
<dbReference type="GO" id="GO:0071013">
    <property type="term" value="C:catalytic step 2 spliceosome"/>
    <property type="evidence" value="ECO:0007669"/>
    <property type="project" value="TreeGrafter"/>
</dbReference>
<feature type="repeat" description="WD" evidence="7">
    <location>
        <begin position="315"/>
        <end position="350"/>
    </location>
</feature>
<gene>
    <name evidence="9" type="ORF">DTER00134_LOCUS256</name>
</gene>
<evidence type="ECO:0008006" key="10">
    <source>
        <dbReference type="Google" id="ProtNLM"/>
    </source>
</evidence>
<dbReference type="GO" id="GO:0000375">
    <property type="term" value="P:RNA splicing, via transesterification reactions"/>
    <property type="evidence" value="ECO:0007669"/>
    <property type="project" value="UniProtKB-ARBA"/>
</dbReference>
<dbReference type="InterPro" id="IPR052234">
    <property type="entry name" value="U5_snRNP_Component"/>
</dbReference>
<dbReference type="PROSITE" id="PS50294">
    <property type="entry name" value="WD_REPEATS_REGION"/>
    <property type="match status" value="5"/>
</dbReference>
<dbReference type="PRINTS" id="PR00320">
    <property type="entry name" value="GPROTEINBRPT"/>
</dbReference>
<name>A0A7S3VH28_DUNTE</name>
<dbReference type="PROSITE" id="PS50082">
    <property type="entry name" value="WD_REPEATS_2"/>
    <property type="match status" value="7"/>
</dbReference>
<protein>
    <recommendedName>
        <fullName evidence="10">Anaphase-promoting complex subunit 4 WD40 domain-containing protein</fullName>
    </recommendedName>
</protein>
<evidence type="ECO:0000256" key="7">
    <source>
        <dbReference type="PROSITE-ProRule" id="PRU00221"/>
    </source>
</evidence>
<dbReference type="Gene3D" id="2.130.10.10">
    <property type="entry name" value="YVTN repeat-like/Quinoprotein amine dehydrogenase"/>
    <property type="match status" value="1"/>
</dbReference>
<evidence type="ECO:0000256" key="3">
    <source>
        <dbReference type="ARBA" id="ARBA00022664"/>
    </source>
</evidence>
<keyword evidence="2 7" id="KW-0853">WD repeat</keyword>
<reference evidence="9" key="1">
    <citation type="submission" date="2021-01" db="EMBL/GenBank/DDBJ databases">
        <authorList>
            <person name="Corre E."/>
            <person name="Pelletier E."/>
            <person name="Niang G."/>
            <person name="Scheremetjew M."/>
            <person name="Finn R."/>
            <person name="Kale V."/>
            <person name="Holt S."/>
            <person name="Cochrane G."/>
            <person name="Meng A."/>
            <person name="Brown T."/>
            <person name="Cohen L."/>
        </authorList>
    </citation>
    <scope>NUCLEOTIDE SEQUENCE</scope>
    <source>
        <strain evidence="9">CCMP1320</strain>
    </source>
</reference>
<dbReference type="EMBL" id="HBIP01000578">
    <property type="protein sequence ID" value="CAE0485217.1"/>
    <property type="molecule type" value="Transcribed_RNA"/>
</dbReference>
<evidence type="ECO:0000256" key="1">
    <source>
        <dbReference type="ARBA" id="ARBA00004123"/>
    </source>
</evidence>
<keyword evidence="3" id="KW-0507">mRNA processing</keyword>
<dbReference type="PANTHER" id="PTHR44006">
    <property type="entry name" value="U5 SMALL NUCLEAR RIBONUCLEOPROTEIN 40 KDA PROTEIN"/>
    <property type="match status" value="1"/>
</dbReference>
<dbReference type="SUPFAM" id="SSF50978">
    <property type="entry name" value="WD40 repeat-like"/>
    <property type="match status" value="1"/>
</dbReference>
<evidence type="ECO:0000256" key="8">
    <source>
        <dbReference type="SAM" id="MobiDB-lite"/>
    </source>
</evidence>
<proteinExistence type="predicted"/>
<evidence type="ECO:0000313" key="9">
    <source>
        <dbReference type="EMBL" id="CAE0485217.1"/>
    </source>
</evidence>
<dbReference type="InterPro" id="IPR020472">
    <property type="entry name" value="WD40_PAC1"/>
</dbReference>
<comment type="subcellular location">
    <subcellularLocation>
        <location evidence="1">Nucleus</location>
    </subcellularLocation>
</comment>
<dbReference type="Pfam" id="PF00400">
    <property type="entry name" value="WD40"/>
    <property type="match status" value="7"/>
</dbReference>
<keyword evidence="6" id="KW-0539">Nucleus</keyword>
<feature type="repeat" description="WD" evidence="7">
    <location>
        <begin position="51"/>
        <end position="84"/>
    </location>
</feature>
<dbReference type="SMART" id="SM00320">
    <property type="entry name" value="WD40"/>
    <property type="match status" value="7"/>
</dbReference>
<feature type="region of interest" description="Disordered" evidence="8">
    <location>
        <begin position="1"/>
        <end position="31"/>
    </location>
</feature>
<evidence type="ECO:0000256" key="2">
    <source>
        <dbReference type="ARBA" id="ARBA00022574"/>
    </source>
</evidence>
<feature type="repeat" description="WD" evidence="7">
    <location>
        <begin position="94"/>
        <end position="135"/>
    </location>
</feature>
<dbReference type="GO" id="GO:0003723">
    <property type="term" value="F:RNA binding"/>
    <property type="evidence" value="ECO:0007669"/>
    <property type="project" value="TreeGrafter"/>
</dbReference>
<dbReference type="InterPro" id="IPR036322">
    <property type="entry name" value="WD40_repeat_dom_sf"/>
</dbReference>
<feature type="repeat" description="WD" evidence="7">
    <location>
        <begin position="155"/>
        <end position="178"/>
    </location>
</feature>
<dbReference type="AlphaFoldDB" id="A0A7S3VH28"/>
<evidence type="ECO:0000256" key="6">
    <source>
        <dbReference type="ARBA" id="ARBA00023242"/>
    </source>
</evidence>
<dbReference type="PROSITE" id="PS00678">
    <property type="entry name" value="WD_REPEATS_1"/>
    <property type="match status" value="3"/>
</dbReference>
<accession>A0A7S3VH28</accession>
<dbReference type="GO" id="GO:0005682">
    <property type="term" value="C:U5 snRNP"/>
    <property type="evidence" value="ECO:0007669"/>
    <property type="project" value="UniProtKB-ARBA"/>
</dbReference>
<evidence type="ECO:0000256" key="5">
    <source>
        <dbReference type="ARBA" id="ARBA00023187"/>
    </source>
</evidence>
<dbReference type="PANTHER" id="PTHR44006:SF1">
    <property type="entry name" value="U5 SMALL NUCLEAR RIBONUCLEOPROTEIN 40 KDA PROTEIN"/>
    <property type="match status" value="1"/>
</dbReference>